<dbReference type="Proteomes" id="UP000076512">
    <property type="component" value="Unassembled WGS sequence"/>
</dbReference>
<dbReference type="Pfam" id="PF00891">
    <property type="entry name" value="Methyltransf_2"/>
    <property type="match status" value="1"/>
</dbReference>
<keyword evidence="3" id="KW-0949">S-adenosyl-L-methionine</keyword>
<dbReference type="PANTHER" id="PTHR43712:SF2">
    <property type="entry name" value="O-METHYLTRANSFERASE CICE"/>
    <property type="match status" value="1"/>
</dbReference>
<dbReference type="SUPFAM" id="SSF53335">
    <property type="entry name" value="S-adenosyl-L-methionine-dependent methyltransferases"/>
    <property type="match status" value="1"/>
</dbReference>
<name>A0A164IZ96_9NOCA</name>
<evidence type="ECO:0000256" key="3">
    <source>
        <dbReference type="ARBA" id="ARBA00022691"/>
    </source>
</evidence>
<gene>
    <name evidence="7" type="ORF">AWN90_04550</name>
</gene>
<evidence type="ECO:0000313" key="8">
    <source>
        <dbReference type="Proteomes" id="UP000076512"/>
    </source>
</evidence>
<accession>A0A164IZ96</accession>
<dbReference type="EMBL" id="LWGR01000016">
    <property type="protein sequence ID" value="KZM69883.1"/>
    <property type="molecule type" value="Genomic_DNA"/>
</dbReference>
<dbReference type="SUPFAM" id="SSF46785">
    <property type="entry name" value="Winged helix' DNA-binding domain"/>
    <property type="match status" value="1"/>
</dbReference>
<evidence type="ECO:0000259" key="6">
    <source>
        <dbReference type="Pfam" id="PF08100"/>
    </source>
</evidence>
<dbReference type="Gene3D" id="1.10.10.10">
    <property type="entry name" value="Winged helix-like DNA-binding domain superfamily/Winged helix DNA-binding domain"/>
    <property type="match status" value="1"/>
</dbReference>
<dbReference type="PIRSF" id="PIRSF005739">
    <property type="entry name" value="O-mtase"/>
    <property type="match status" value="1"/>
</dbReference>
<dbReference type="InterPro" id="IPR029063">
    <property type="entry name" value="SAM-dependent_MTases_sf"/>
</dbReference>
<dbReference type="Pfam" id="PF08100">
    <property type="entry name" value="Dimerisation"/>
    <property type="match status" value="1"/>
</dbReference>
<proteinExistence type="predicted"/>
<dbReference type="AlphaFoldDB" id="A0A164IZ96"/>
<dbReference type="InterPro" id="IPR016461">
    <property type="entry name" value="COMT-like"/>
</dbReference>
<dbReference type="InterPro" id="IPR036390">
    <property type="entry name" value="WH_DNA-bd_sf"/>
</dbReference>
<dbReference type="InterPro" id="IPR001077">
    <property type="entry name" value="COMT_C"/>
</dbReference>
<reference evidence="7 8" key="1">
    <citation type="submission" date="2016-04" db="EMBL/GenBank/DDBJ databases">
        <authorList>
            <person name="Evans L.H."/>
            <person name="Alamgir A."/>
            <person name="Owens N."/>
            <person name="Weber N.D."/>
            <person name="Virtaneva K."/>
            <person name="Barbian K."/>
            <person name="Babar A."/>
            <person name="Rosenke K."/>
        </authorList>
    </citation>
    <scope>NUCLEOTIDE SEQUENCE [LARGE SCALE GENOMIC DNA]</scope>
    <source>
        <strain evidence="7 8">IFM 0406</strain>
    </source>
</reference>
<evidence type="ECO:0000256" key="1">
    <source>
        <dbReference type="ARBA" id="ARBA00022603"/>
    </source>
</evidence>
<dbReference type="InterPro" id="IPR012967">
    <property type="entry name" value="COMT_dimerisation"/>
</dbReference>
<feature type="domain" description="O-methyltransferase C-terminal" evidence="5">
    <location>
        <begin position="121"/>
        <end position="331"/>
    </location>
</feature>
<sequence>MDIGSSVSGNGSPEGVTPIPLFELVQGGWAAKTLAAAVDLGLFGAMERCGGLTREQAVTKLKIADRPADVLLTACASLGLLNKEGERYVNSPLSAAFLVEGLPYYFGGFIRYADRRGYPGWHDLPTALRTNRPTTWDPDEQASVFDQDDDLLLSMFWEAMHSMSSFTGRVMARALPGLAQREALLDVGGGSGALVIEACKAVPNLRAAVFDLPFVCEIAERKIAASGLEERVSTEPGDFLADNSLPSGYDTISLSAVLHDWDEEIGRMLLRKCFHALPSGGMIIVLEDLLDEDRTGPARAALVGMNMVVETLGGRNYSAGEYKSWLTDTGFVDIELVACESVTTNGILVATRP</sequence>
<feature type="domain" description="O-methyltransferase dimerisation" evidence="6">
    <location>
        <begin position="23"/>
        <end position="99"/>
    </location>
</feature>
<dbReference type="PROSITE" id="PS51683">
    <property type="entry name" value="SAM_OMT_II"/>
    <property type="match status" value="1"/>
</dbReference>
<dbReference type="OrthoDB" id="3802848at2"/>
<dbReference type="GO" id="GO:0008171">
    <property type="term" value="F:O-methyltransferase activity"/>
    <property type="evidence" value="ECO:0007669"/>
    <property type="project" value="InterPro"/>
</dbReference>
<dbReference type="CDD" id="cd02440">
    <property type="entry name" value="AdoMet_MTases"/>
    <property type="match status" value="1"/>
</dbReference>
<protein>
    <submittedName>
        <fullName evidence="7">Methyltransferase</fullName>
    </submittedName>
</protein>
<keyword evidence="1 7" id="KW-0489">Methyltransferase</keyword>
<evidence type="ECO:0000259" key="5">
    <source>
        <dbReference type="Pfam" id="PF00891"/>
    </source>
</evidence>
<evidence type="ECO:0000256" key="2">
    <source>
        <dbReference type="ARBA" id="ARBA00022679"/>
    </source>
</evidence>
<feature type="active site" description="Proton acceptor" evidence="4">
    <location>
        <position position="259"/>
    </location>
</feature>
<dbReference type="RefSeq" id="WP_067577953.1">
    <property type="nucleotide sequence ID" value="NZ_JABMCZ010000003.1"/>
</dbReference>
<dbReference type="PANTHER" id="PTHR43712">
    <property type="entry name" value="PUTATIVE (AFU_ORTHOLOGUE AFUA_4G14580)-RELATED"/>
    <property type="match status" value="1"/>
</dbReference>
<dbReference type="GO" id="GO:0046983">
    <property type="term" value="F:protein dimerization activity"/>
    <property type="evidence" value="ECO:0007669"/>
    <property type="project" value="InterPro"/>
</dbReference>
<dbReference type="InterPro" id="IPR036388">
    <property type="entry name" value="WH-like_DNA-bd_sf"/>
</dbReference>
<dbReference type="GO" id="GO:0032259">
    <property type="term" value="P:methylation"/>
    <property type="evidence" value="ECO:0007669"/>
    <property type="project" value="UniProtKB-KW"/>
</dbReference>
<dbReference type="Gene3D" id="3.40.50.150">
    <property type="entry name" value="Vaccinia Virus protein VP39"/>
    <property type="match status" value="1"/>
</dbReference>
<evidence type="ECO:0000256" key="4">
    <source>
        <dbReference type="PIRSR" id="PIRSR005739-1"/>
    </source>
</evidence>
<organism evidence="7 8">
    <name type="scientific">Nocardia terpenica</name>
    <dbReference type="NCBI Taxonomy" id="455432"/>
    <lineage>
        <taxon>Bacteria</taxon>
        <taxon>Bacillati</taxon>
        <taxon>Actinomycetota</taxon>
        <taxon>Actinomycetes</taxon>
        <taxon>Mycobacteriales</taxon>
        <taxon>Nocardiaceae</taxon>
        <taxon>Nocardia</taxon>
    </lineage>
</organism>
<dbReference type="STRING" id="455432.AWN90_04550"/>
<comment type="caution">
    <text evidence="7">The sequence shown here is derived from an EMBL/GenBank/DDBJ whole genome shotgun (WGS) entry which is preliminary data.</text>
</comment>
<evidence type="ECO:0000313" key="7">
    <source>
        <dbReference type="EMBL" id="KZM69883.1"/>
    </source>
</evidence>
<keyword evidence="8" id="KW-1185">Reference proteome</keyword>
<keyword evidence="2 7" id="KW-0808">Transferase</keyword>